<dbReference type="InterPro" id="IPR022309">
    <property type="entry name" value="Ribosomal_Se8/biogenesis_NSA2"/>
</dbReference>
<dbReference type="EMBL" id="BMNY01000003">
    <property type="protein sequence ID" value="GGM78664.1"/>
    <property type="molecule type" value="Genomic_DNA"/>
</dbReference>
<reference evidence="7" key="2">
    <citation type="submission" date="2022-09" db="EMBL/GenBank/DDBJ databases">
        <authorList>
            <person name="Sun Q."/>
            <person name="Ohkuma M."/>
        </authorList>
    </citation>
    <scope>NUCLEOTIDE SEQUENCE</scope>
    <source>
        <strain evidence="7">JCM 13583</strain>
    </source>
</reference>
<dbReference type="Proteomes" id="UP000632195">
    <property type="component" value="Unassembled WGS sequence"/>
</dbReference>
<comment type="subunit">
    <text evidence="2 6">Part of the 30S ribosomal subunit.</text>
</comment>
<dbReference type="PANTHER" id="PTHR10394">
    <property type="entry name" value="40S RIBOSOMAL PROTEIN S8"/>
    <property type="match status" value="1"/>
</dbReference>
<dbReference type="InterPro" id="IPR020919">
    <property type="entry name" value="Ribosomal_protein_eS8_arc"/>
</dbReference>
<dbReference type="GO" id="GO:1990904">
    <property type="term" value="C:ribonucleoprotein complex"/>
    <property type="evidence" value="ECO:0007669"/>
    <property type="project" value="UniProtKB-KW"/>
</dbReference>
<comment type="similarity">
    <text evidence="1 6">Belongs to the eukaryotic ribosomal protein eS8 family.</text>
</comment>
<evidence type="ECO:0000256" key="1">
    <source>
        <dbReference type="ARBA" id="ARBA00005257"/>
    </source>
</evidence>
<evidence type="ECO:0000256" key="5">
    <source>
        <dbReference type="ARBA" id="ARBA00035277"/>
    </source>
</evidence>
<accession>A0AA37BSG5</accession>
<protein>
    <recommendedName>
        <fullName evidence="5 6">Small ribosomal subunit protein eS8</fullName>
    </recommendedName>
</protein>
<evidence type="ECO:0000313" key="7">
    <source>
        <dbReference type="EMBL" id="GGM78664.1"/>
    </source>
</evidence>
<dbReference type="GO" id="GO:0006412">
    <property type="term" value="P:translation"/>
    <property type="evidence" value="ECO:0007669"/>
    <property type="project" value="UniProtKB-UniRule"/>
</dbReference>
<keyword evidence="8" id="KW-1185">Reference proteome</keyword>
<dbReference type="InterPro" id="IPR018283">
    <property type="entry name" value="Ribosomal_eS8_CS"/>
</dbReference>
<name>A0AA37BSG5_9ARCH</name>
<dbReference type="AlphaFoldDB" id="A0AA37BSG5"/>
<comment type="caution">
    <text evidence="7">The sequence shown here is derived from an EMBL/GenBank/DDBJ whole genome shotgun (WGS) entry which is preliminary data.</text>
</comment>
<evidence type="ECO:0000313" key="8">
    <source>
        <dbReference type="Proteomes" id="UP000632195"/>
    </source>
</evidence>
<dbReference type="Gene3D" id="3.10.290.70">
    <property type="match status" value="1"/>
</dbReference>
<dbReference type="InterPro" id="IPR001047">
    <property type="entry name" value="Ribosomal_eS8"/>
</dbReference>
<dbReference type="NCBIfam" id="TIGR00307">
    <property type="entry name" value="eS8"/>
    <property type="match status" value="1"/>
</dbReference>
<evidence type="ECO:0000256" key="4">
    <source>
        <dbReference type="ARBA" id="ARBA00023274"/>
    </source>
</evidence>
<evidence type="ECO:0000256" key="2">
    <source>
        <dbReference type="ARBA" id="ARBA00011458"/>
    </source>
</evidence>
<gene>
    <name evidence="6" type="primary">rps8e</name>
    <name evidence="7" type="ORF">GCM10007108_16070</name>
</gene>
<keyword evidence="4 6" id="KW-0687">Ribonucleoprotein</keyword>
<evidence type="ECO:0000256" key="6">
    <source>
        <dbReference type="HAMAP-Rule" id="MF_00029"/>
    </source>
</evidence>
<dbReference type="GO" id="GO:0005840">
    <property type="term" value="C:ribosome"/>
    <property type="evidence" value="ECO:0007669"/>
    <property type="project" value="UniProtKB-KW"/>
</dbReference>
<evidence type="ECO:0000256" key="3">
    <source>
        <dbReference type="ARBA" id="ARBA00022980"/>
    </source>
</evidence>
<dbReference type="Pfam" id="PF01201">
    <property type="entry name" value="Ribosomal_S8e"/>
    <property type="match status" value="1"/>
</dbReference>
<keyword evidence="3 6" id="KW-0689">Ribosomal protein</keyword>
<dbReference type="PROSITE" id="PS01193">
    <property type="entry name" value="RIBOSOMAL_S8E"/>
    <property type="match status" value="1"/>
</dbReference>
<sequence>MTVFQGRASKKFTGGKYKKLRNKRRFELGREPTLTRLGPESRKTIRVRGGNTKTFIMRAEFANVYSPKDRTTKKVRILTVKANPANPHFVQRNIMNKGTIIQTELGDARITSRPGQEGVINAVLVQ</sequence>
<organism evidence="7 8">
    <name type="scientific">Thermogymnomonas acidicola</name>
    <dbReference type="NCBI Taxonomy" id="399579"/>
    <lineage>
        <taxon>Archaea</taxon>
        <taxon>Methanobacteriati</taxon>
        <taxon>Thermoplasmatota</taxon>
        <taxon>Thermoplasmata</taxon>
        <taxon>Thermoplasmatales</taxon>
        <taxon>Thermogymnomonas</taxon>
    </lineage>
</organism>
<dbReference type="RefSeq" id="WP_188681730.1">
    <property type="nucleotide sequence ID" value="NZ_BMNY01000003.1"/>
</dbReference>
<proteinExistence type="inferred from homology"/>
<reference evidence="7" key="1">
    <citation type="journal article" date="2014" name="Int. J. Syst. Evol. Microbiol.">
        <title>Complete genome sequence of Corynebacterium casei LMG S-19264T (=DSM 44701T), isolated from a smear-ripened cheese.</title>
        <authorList>
            <consortium name="US DOE Joint Genome Institute (JGI-PGF)"/>
            <person name="Walter F."/>
            <person name="Albersmeier A."/>
            <person name="Kalinowski J."/>
            <person name="Ruckert C."/>
        </authorList>
    </citation>
    <scope>NUCLEOTIDE SEQUENCE</scope>
    <source>
        <strain evidence="7">JCM 13583</strain>
    </source>
</reference>
<dbReference type="HAMAP" id="MF_00029">
    <property type="entry name" value="Ribosomal_eS8"/>
    <property type="match status" value="1"/>
</dbReference>
<dbReference type="GO" id="GO:0003735">
    <property type="term" value="F:structural constituent of ribosome"/>
    <property type="evidence" value="ECO:0007669"/>
    <property type="project" value="InterPro"/>
</dbReference>
<dbReference type="CDD" id="cd11382">
    <property type="entry name" value="Ribosomal_S8e"/>
    <property type="match status" value="1"/>
</dbReference>